<dbReference type="AlphaFoldDB" id="A0AAE2C036"/>
<reference evidence="2" key="2">
    <citation type="journal article" date="2024" name="Plant">
        <title>Genomic evolution and insights into agronomic trait innovations of Sesamum species.</title>
        <authorList>
            <person name="Miao H."/>
            <person name="Wang L."/>
            <person name="Qu L."/>
            <person name="Liu H."/>
            <person name="Sun Y."/>
            <person name="Le M."/>
            <person name="Wang Q."/>
            <person name="Wei S."/>
            <person name="Zheng Y."/>
            <person name="Lin W."/>
            <person name="Duan Y."/>
            <person name="Cao H."/>
            <person name="Xiong S."/>
            <person name="Wang X."/>
            <person name="Wei L."/>
            <person name="Li C."/>
            <person name="Ma Q."/>
            <person name="Ju M."/>
            <person name="Zhao R."/>
            <person name="Li G."/>
            <person name="Mu C."/>
            <person name="Tian Q."/>
            <person name="Mei H."/>
            <person name="Zhang T."/>
            <person name="Gao T."/>
            <person name="Zhang H."/>
        </authorList>
    </citation>
    <scope>NUCLEOTIDE SEQUENCE</scope>
    <source>
        <strain evidence="2">K16</strain>
    </source>
</reference>
<keyword evidence="1" id="KW-0472">Membrane</keyword>
<feature type="transmembrane region" description="Helical" evidence="1">
    <location>
        <begin position="70"/>
        <end position="90"/>
    </location>
</feature>
<evidence type="ECO:0000313" key="2">
    <source>
        <dbReference type="EMBL" id="KAK4404091.1"/>
    </source>
</evidence>
<name>A0AAE2C036_9LAMI</name>
<gene>
    <name evidence="2" type="ORF">Sango_0777700</name>
</gene>
<evidence type="ECO:0000256" key="1">
    <source>
        <dbReference type="SAM" id="Phobius"/>
    </source>
</evidence>
<protein>
    <submittedName>
        <fullName evidence="2">CMP-sialic acid transporter 4</fullName>
    </submittedName>
</protein>
<dbReference type="EMBL" id="JACGWL010000004">
    <property type="protein sequence ID" value="KAK4404091.1"/>
    <property type="molecule type" value="Genomic_DNA"/>
</dbReference>
<accession>A0AAE2C036</accession>
<sequence length="223" mass="25507">MIECSVCHSKLVSPSAKAVSRAYDRHRSKVSSKQRVLNFLLVGGDCVLVGLQPVLVYMSKVDGRFKFSPISVNFLTEVTKVLFAILMLIIQGNERKRGFLRHMLKDSKKTKITLLSWNWLLQPSNSILDHPTSTRHRQTTVLSIAHCFSSSSEQLSATLYPYMQFHGLGQLPIPRTSPPWFRISRPTRPLVQQQMQEDMYFCNRNILHSLSHESTREIALIIP</sequence>
<evidence type="ECO:0000313" key="3">
    <source>
        <dbReference type="Proteomes" id="UP001289374"/>
    </source>
</evidence>
<dbReference type="Proteomes" id="UP001289374">
    <property type="component" value="Unassembled WGS sequence"/>
</dbReference>
<reference evidence="2" key="1">
    <citation type="submission" date="2020-06" db="EMBL/GenBank/DDBJ databases">
        <authorList>
            <person name="Li T."/>
            <person name="Hu X."/>
            <person name="Zhang T."/>
            <person name="Song X."/>
            <person name="Zhang H."/>
            <person name="Dai N."/>
            <person name="Sheng W."/>
            <person name="Hou X."/>
            <person name="Wei L."/>
        </authorList>
    </citation>
    <scope>NUCLEOTIDE SEQUENCE</scope>
    <source>
        <strain evidence="2">K16</strain>
        <tissue evidence="2">Leaf</tissue>
    </source>
</reference>
<keyword evidence="1" id="KW-0812">Transmembrane</keyword>
<comment type="caution">
    <text evidence="2">The sequence shown here is derived from an EMBL/GenBank/DDBJ whole genome shotgun (WGS) entry which is preliminary data.</text>
</comment>
<keyword evidence="1" id="KW-1133">Transmembrane helix</keyword>
<organism evidence="2 3">
    <name type="scientific">Sesamum angolense</name>
    <dbReference type="NCBI Taxonomy" id="2727404"/>
    <lineage>
        <taxon>Eukaryota</taxon>
        <taxon>Viridiplantae</taxon>
        <taxon>Streptophyta</taxon>
        <taxon>Embryophyta</taxon>
        <taxon>Tracheophyta</taxon>
        <taxon>Spermatophyta</taxon>
        <taxon>Magnoliopsida</taxon>
        <taxon>eudicotyledons</taxon>
        <taxon>Gunneridae</taxon>
        <taxon>Pentapetalae</taxon>
        <taxon>asterids</taxon>
        <taxon>lamiids</taxon>
        <taxon>Lamiales</taxon>
        <taxon>Pedaliaceae</taxon>
        <taxon>Sesamum</taxon>
    </lineage>
</organism>
<proteinExistence type="predicted"/>
<feature type="transmembrane region" description="Helical" evidence="1">
    <location>
        <begin position="36"/>
        <end position="58"/>
    </location>
</feature>
<keyword evidence="3" id="KW-1185">Reference proteome</keyword>